<reference evidence="3" key="1">
    <citation type="submission" date="2016-10" db="EMBL/GenBank/DDBJ databases">
        <authorList>
            <person name="Varghese N."/>
            <person name="Submissions S."/>
        </authorList>
    </citation>
    <scope>NUCLEOTIDE SEQUENCE [LARGE SCALE GENOMIC DNA]</scope>
    <source>
        <strain evidence="3">DSM 19315</strain>
    </source>
</reference>
<dbReference type="EMBL" id="FOPC01000008">
    <property type="protein sequence ID" value="SFG80770.1"/>
    <property type="molecule type" value="Genomic_DNA"/>
</dbReference>
<accession>A0A1I2UUP2</accession>
<feature type="signal peptide" evidence="1">
    <location>
        <begin position="1"/>
        <end position="20"/>
    </location>
</feature>
<dbReference type="Proteomes" id="UP000199642">
    <property type="component" value="Unassembled WGS sequence"/>
</dbReference>
<evidence type="ECO:0008006" key="4">
    <source>
        <dbReference type="Google" id="ProtNLM"/>
    </source>
</evidence>
<dbReference type="STRING" id="435880.SAMN04487988_108144"/>
<keyword evidence="3" id="KW-1185">Reference proteome</keyword>
<evidence type="ECO:0000256" key="1">
    <source>
        <dbReference type="SAM" id="SignalP"/>
    </source>
</evidence>
<keyword evidence="1" id="KW-0732">Signal</keyword>
<dbReference type="OrthoDB" id="824264at2"/>
<evidence type="ECO:0000313" key="2">
    <source>
        <dbReference type="EMBL" id="SFG80770.1"/>
    </source>
</evidence>
<dbReference type="Pfam" id="PF12099">
    <property type="entry name" value="DUF3575"/>
    <property type="match status" value="1"/>
</dbReference>
<proteinExistence type="predicted"/>
<evidence type="ECO:0000313" key="3">
    <source>
        <dbReference type="Proteomes" id="UP000199642"/>
    </source>
</evidence>
<sequence>MTLRTILAFFLMLSSYSLFAQQDLGIEKQWVVKTSPLALFEPETIIIQGGLEYFFNTKVSIQSEIGLNGGLFGMKAGRGGNEDFRIWRSKSEVKFYTKKNYWAVEFFYVNKDFTRKDDSYGMDGQEFFYDKARINFYVLATGIKFGRQVYTSKNILIDSFAGLGFRGRFRQISQVELSENQSDEFSENFFDFADRYRFNGWDSVPHFTIGVKVGILTGDLD</sequence>
<dbReference type="InterPro" id="IPR021958">
    <property type="entry name" value="DUF3575"/>
</dbReference>
<organism evidence="2 3">
    <name type="scientific">Algoriphagus hitonicola</name>
    <dbReference type="NCBI Taxonomy" id="435880"/>
    <lineage>
        <taxon>Bacteria</taxon>
        <taxon>Pseudomonadati</taxon>
        <taxon>Bacteroidota</taxon>
        <taxon>Cytophagia</taxon>
        <taxon>Cytophagales</taxon>
        <taxon>Cyclobacteriaceae</taxon>
        <taxon>Algoriphagus</taxon>
    </lineage>
</organism>
<protein>
    <recommendedName>
        <fullName evidence="4">DUF3575 domain-containing protein</fullName>
    </recommendedName>
</protein>
<gene>
    <name evidence="2" type="ORF">SAMN04487988_108144</name>
</gene>
<feature type="chain" id="PRO_5011796088" description="DUF3575 domain-containing protein" evidence="1">
    <location>
        <begin position="21"/>
        <end position="221"/>
    </location>
</feature>
<dbReference type="RefSeq" id="WP_143189534.1">
    <property type="nucleotide sequence ID" value="NZ_FOPC01000008.1"/>
</dbReference>
<dbReference type="AlphaFoldDB" id="A0A1I2UUP2"/>
<name>A0A1I2UUP2_9BACT</name>